<gene>
    <name evidence="1" type="ORF">DYB36_013861</name>
</gene>
<dbReference type="Proteomes" id="UP000265427">
    <property type="component" value="Unassembled WGS sequence"/>
</dbReference>
<evidence type="ECO:0000313" key="1">
    <source>
        <dbReference type="EMBL" id="RHX99330.1"/>
    </source>
</evidence>
<organism evidence="1 2">
    <name type="scientific">Aphanomyces astaci</name>
    <name type="common">Crayfish plague agent</name>
    <dbReference type="NCBI Taxonomy" id="112090"/>
    <lineage>
        <taxon>Eukaryota</taxon>
        <taxon>Sar</taxon>
        <taxon>Stramenopiles</taxon>
        <taxon>Oomycota</taxon>
        <taxon>Saprolegniomycetes</taxon>
        <taxon>Saprolegniales</taxon>
        <taxon>Verrucalvaceae</taxon>
        <taxon>Aphanomyces</taxon>
    </lineage>
</organism>
<proteinExistence type="predicted"/>
<reference evidence="1 2" key="1">
    <citation type="submission" date="2018-08" db="EMBL/GenBank/DDBJ databases">
        <title>Aphanomyces genome sequencing and annotation.</title>
        <authorList>
            <person name="Minardi D."/>
            <person name="Oidtmann B."/>
            <person name="Van Der Giezen M."/>
            <person name="Studholme D.J."/>
        </authorList>
    </citation>
    <scope>NUCLEOTIDE SEQUENCE [LARGE SCALE GENOMIC DNA]</scope>
    <source>
        <strain evidence="1 2">Kv</strain>
    </source>
</reference>
<dbReference type="AlphaFoldDB" id="A0A397A1R8"/>
<name>A0A397A1R8_APHAT</name>
<dbReference type="EMBL" id="QUSZ01009269">
    <property type="protein sequence ID" value="RHX99330.1"/>
    <property type="molecule type" value="Genomic_DNA"/>
</dbReference>
<evidence type="ECO:0000313" key="2">
    <source>
        <dbReference type="Proteomes" id="UP000265427"/>
    </source>
</evidence>
<accession>A0A397A1R8</accession>
<protein>
    <submittedName>
        <fullName evidence="1">Uncharacterized protein</fullName>
    </submittedName>
</protein>
<comment type="caution">
    <text evidence="1">The sequence shown here is derived from an EMBL/GenBank/DDBJ whole genome shotgun (WGS) entry which is preliminary data.</text>
</comment>
<sequence length="67" mass="7613">MTVYNRNVRDVSLVRLYVEAYPSGGMEPRGLFQTERLYAYSSSEDAVKLVGEALVLVAVTHQLYRMV</sequence>